<keyword evidence="3" id="KW-1185">Reference proteome</keyword>
<dbReference type="EMBL" id="DF973499">
    <property type="protein sequence ID" value="GAU32609.1"/>
    <property type="molecule type" value="Genomic_DNA"/>
</dbReference>
<evidence type="ECO:0000256" key="1">
    <source>
        <dbReference type="SAM" id="MobiDB-lite"/>
    </source>
</evidence>
<protein>
    <submittedName>
        <fullName evidence="2">Uncharacterized protein</fullName>
    </submittedName>
</protein>
<proteinExistence type="predicted"/>
<feature type="region of interest" description="Disordered" evidence="1">
    <location>
        <begin position="133"/>
        <end position="162"/>
    </location>
</feature>
<gene>
    <name evidence="2" type="ORF">TSUD_71580</name>
</gene>
<dbReference type="PANTHER" id="PTHR36048">
    <property type="entry name" value="RIBOSOME MATURATION FACTOR"/>
    <property type="match status" value="1"/>
</dbReference>
<evidence type="ECO:0000313" key="3">
    <source>
        <dbReference type="Proteomes" id="UP000242715"/>
    </source>
</evidence>
<accession>A0A2Z6NLT1</accession>
<dbReference type="OrthoDB" id="1902342at2759"/>
<dbReference type="AlphaFoldDB" id="A0A2Z6NLT1"/>
<feature type="compositionally biased region" description="Polar residues" evidence="1">
    <location>
        <begin position="152"/>
        <end position="161"/>
    </location>
</feature>
<sequence>MVAKPLTTEFVALTEKKMDMTLDDIIKMSKNPKPTKGIRVSNKSRKFSNTIAQDKSLKAQRYMESRTSLRQGELAKRRSNFHGNQFPLATKVARKAVAAPLHYGVNNRNKMANWNKTRFHVPVNQRRAANGGGFVAKQLSPPQHQQQHPQQNDNVKPNQRPHTLDSLFANMKEQRMKAFSRQNNAVQHNGAGNQRPQWGRGRYNN</sequence>
<name>A0A2Z6NLT1_TRISU</name>
<dbReference type="PANTHER" id="PTHR36048:SF1">
    <property type="entry name" value="RIBOSOME MATURATION FACTOR"/>
    <property type="match status" value="1"/>
</dbReference>
<feature type="region of interest" description="Disordered" evidence="1">
    <location>
        <begin position="177"/>
        <end position="205"/>
    </location>
</feature>
<reference evidence="3" key="1">
    <citation type="journal article" date="2017" name="Front. Plant Sci.">
        <title>Climate Clever Clovers: New Paradigm to Reduce the Environmental Footprint of Ruminants by Breeding Low Methanogenic Forages Utilizing Haplotype Variation.</title>
        <authorList>
            <person name="Kaur P."/>
            <person name="Appels R."/>
            <person name="Bayer P.E."/>
            <person name="Keeble-Gagnere G."/>
            <person name="Wang J."/>
            <person name="Hirakawa H."/>
            <person name="Shirasawa K."/>
            <person name="Vercoe P."/>
            <person name="Stefanova K."/>
            <person name="Durmic Z."/>
            <person name="Nichols P."/>
            <person name="Revell C."/>
            <person name="Isobe S.N."/>
            <person name="Edwards D."/>
            <person name="Erskine W."/>
        </authorList>
    </citation>
    <scope>NUCLEOTIDE SEQUENCE [LARGE SCALE GENOMIC DNA]</scope>
    <source>
        <strain evidence="3">cv. Daliak</strain>
    </source>
</reference>
<evidence type="ECO:0000313" key="2">
    <source>
        <dbReference type="EMBL" id="GAU32609.1"/>
    </source>
</evidence>
<feature type="compositionally biased region" description="Polar residues" evidence="1">
    <location>
        <begin position="180"/>
        <end position="196"/>
    </location>
</feature>
<dbReference type="Proteomes" id="UP000242715">
    <property type="component" value="Unassembled WGS sequence"/>
</dbReference>
<feature type="compositionally biased region" description="Low complexity" evidence="1">
    <location>
        <begin position="141"/>
        <end position="151"/>
    </location>
</feature>
<organism evidence="2 3">
    <name type="scientific">Trifolium subterraneum</name>
    <name type="common">Subterranean clover</name>
    <dbReference type="NCBI Taxonomy" id="3900"/>
    <lineage>
        <taxon>Eukaryota</taxon>
        <taxon>Viridiplantae</taxon>
        <taxon>Streptophyta</taxon>
        <taxon>Embryophyta</taxon>
        <taxon>Tracheophyta</taxon>
        <taxon>Spermatophyta</taxon>
        <taxon>Magnoliopsida</taxon>
        <taxon>eudicotyledons</taxon>
        <taxon>Gunneridae</taxon>
        <taxon>Pentapetalae</taxon>
        <taxon>rosids</taxon>
        <taxon>fabids</taxon>
        <taxon>Fabales</taxon>
        <taxon>Fabaceae</taxon>
        <taxon>Papilionoideae</taxon>
        <taxon>50 kb inversion clade</taxon>
        <taxon>NPAAA clade</taxon>
        <taxon>Hologalegina</taxon>
        <taxon>IRL clade</taxon>
        <taxon>Trifolieae</taxon>
        <taxon>Trifolium</taxon>
    </lineage>
</organism>